<feature type="transmembrane region" description="Helical" evidence="2">
    <location>
        <begin position="107"/>
        <end position="126"/>
    </location>
</feature>
<feature type="compositionally biased region" description="Polar residues" evidence="1">
    <location>
        <begin position="71"/>
        <end position="87"/>
    </location>
</feature>
<dbReference type="PANTHER" id="PTHR31485">
    <property type="entry name" value="PEPTIDYL SERINE ALPHA-GALACTOSYLTRANSFERASE"/>
    <property type="match status" value="1"/>
</dbReference>
<dbReference type="InParanoid" id="B5YP45"/>
<dbReference type="KEGG" id="tps:THAPS_6651"/>
<evidence type="ECO:0000313" key="4">
    <source>
        <dbReference type="Proteomes" id="UP000001449"/>
    </source>
</evidence>
<keyword evidence="2" id="KW-0472">Membrane</keyword>
<dbReference type="InterPro" id="IPR044845">
    <property type="entry name" value="HPAT/SRGT1-like"/>
</dbReference>
<dbReference type="AlphaFoldDB" id="B5YP45"/>
<keyword evidence="4" id="KW-1185">Reference proteome</keyword>
<reference evidence="3 4" key="1">
    <citation type="journal article" date="2004" name="Science">
        <title>The genome of the diatom Thalassiosira pseudonana: ecology, evolution, and metabolism.</title>
        <authorList>
            <person name="Armbrust E.V."/>
            <person name="Berges J.A."/>
            <person name="Bowler C."/>
            <person name="Green B.R."/>
            <person name="Martinez D."/>
            <person name="Putnam N.H."/>
            <person name="Zhou S."/>
            <person name="Allen A.E."/>
            <person name="Apt K.E."/>
            <person name="Bechner M."/>
            <person name="Brzezinski M.A."/>
            <person name="Chaal B.K."/>
            <person name="Chiovitti A."/>
            <person name="Davis A.K."/>
            <person name="Demarest M.S."/>
            <person name="Detter J.C."/>
            <person name="Glavina T."/>
            <person name="Goodstein D."/>
            <person name="Hadi M.Z."/>
            <person name="Hellsten U."/>
            <person name="Hildebrand M."/>
            <person name="Jenkins B.D."/>
            <person name="Jurka J."/>
            <person name="Kapitonov V.V."/>
            <person name="Kroger N."/>
            <person name="Lau W.W."/>
            <person name="Lane T.W."/>
            <person name="Larimer F.W."/>
            <person name="Lippmeier J.C."/>
            <person name="Lucas S."/>
            <person name="Medina M."/>
            <person name="Montsant A."/>
            <person name="Obornik M."/>
            <person name="Parker M.S."/>
            <person name="Palenik B."/>
            <person name="Pazour G.J."/>
            <person name="Richardson P.M."/>
            <person name="Rynearson T.A."/>
            <person name="Saito M.A."/>
            <person name="Schwartz D.C."/>
            <person name="Thamatrakoln K."/>
            <person name="Valentin K."/>
            <person name="Vardi A."/>
            <person name="Wilkerson F.P."/>
            <person name="Rokhsar D.S."/>
        </authorList>
    </citation>
    <scope>NUCLEOTIDE SEQUENCE [LARGE SCALE GENOMIC DNA]</scope>
    <source>
        <strain evidence="3 4">CCMP1335</strain>
    </source>
</reference>
<dbReference type="OMA" id="HYCARYS"/>
<dbReference type="PANTHER" id="PTHR31485:SF7">
    <property type="entry name" value="PEPTIDYL SERINE ALPHA-GALACTOSYLTRANSFERASE"/>
    <property type="match status" value="1"/>
</dbReference>
<keyword evidence="2" id="KW-0812">Transmembrane</keyword>
<feature type="region of interest" description="Disordered" evidence="1">
    <location>
        <begin position="71"/>
        <end position="90"/>
    </location>
</feature>
<dbReference type="GO" id="GO:0016757">
    <property type="term" value="F:glycosyltransferase activity"/>
    <property type="evidence" value="ECO:0007669"/>
    <property type="project" value="InterPro"/>
</dbReference>
<dbReference type="GeneID" id="7446594"/>
<organism evidence="3 4">
    <name type="scientific">Thalassiosira pseudonana</name>
    <name type="common">Marine diatom</name>
    <name type="synonym">Cyclotella nana</name>
    <dbReference type="NCBI Taxonomy" id="35128"/>
    <lineage>
        <taxon>Eukaryota</taxon>
        <taxon>Sar</taxon>
        <taxon>Stramenopiles</taxon>
        <taxon>Ochrophyta</taxon>
        <taxon>Bacillariophyta</taxon>
        <taxon>Coscinodiscophyceae</taxon>
        <taxon>Thalassiosirophycidae</taxon>
        <taxon>Thalassiosirales</taxon>
        <taxon>Thalassiosiraceae</taxon>
        <taxon>Thalassiosira</taxon>
    </lineage>
</organism>
<evidence type="ECO:0000256" key="2">
    <source>
        <dbReference type="SAM" id="Phobius"/>
    </source>
</evidence>
<dbReference type="PaxDb" id="35128-Thaps6651"/>
<keyword evidence="2" id="KW-1133">Transmembrane helix</keyword>
<evidence type="ECO:0000256" key="1">
    <source>
        <dbReference type="SAM" id="MobiDB-lite"/>
    </source>
</evidence>
<sequence>MMANDISNLLCRFIPDGCVGGAQFVKENMNQSKVKKSITRSKRRVLLYSGVAFVTDYILAFTKSLLRECTSRQSSPSSPYRHTTPNTMVRAAHPSNRPKIRVGRGHIFLATVALIILFLFTTARMLSVHHHQSDADVAVGSLGLRLGVTDNAPQNSFHFIVSSDCTSYQRWETLVQFHSAQSIKQCGRFTWIVSGCLDDGQEHVGIGKGGANSDVLTRASLLSEVERHFPQVTVSNHTVAKDALLSNEDTNNNDCHTIHPHVHFTPDYSDMSKYPGPFADGKKKRTFVNRQGKTLGGNFGQRMDEAIVLVDPDFLFLNKFQFKEGVEPVMPGKPAAAKYGLGGQYFSAGAPYVIHIQDVLALSKRWAELVPPTYDEYPLLYAEMFAYSMAAADLNLKHNLIKGLFCGCMTGWPHSHEKEELYALKKSALKYAHTIELEAGEVEAGTSSIRGASSCFAEPLKPPPFMHYCARYSFKTPYPPEGAAETTGGTYHFFAKRRVDHDILDCTTHAIDHPLEPFVSSKPEKVEGGDKDWNVLAVCAIVRSINFAKEKGCAEVDETMTQ</sequence>
<evidence type="ECO:0000313" key="3">
    <source>
        <dbReference type="EMBL" id="ACI64739.1"/>
    </source>
</evidence>
<reference evidence="3 4" key="2">
    <citation type="journal article" date="2008" name="Nature">
        <title>The Phaeodactylum genome reveals the evolutionary history of diatom genomes.</title>
        <authorList>
            <person name="Bowler C."/>
            <person name="Allen A.E."/>
            <person name="Badger J.H."/>
            <person name="Grimwood J."/>
            <person name="Jabbari K."/>
            <person name="Kuo A."/>
            <person name="Maheswari U."/>
            <person name="Martens C."/>
            <person name="Maumus F."/>
            <person name="Otillar R.P."/>
            <person name="Rayko E."/>
            <person name="Salamov A."/>
            <person name="Vandepoele K."/>
            <person name="Beszteri B."/>
            <person name="Gruber A."/>
            <person name="Heijde M."/>
            <person name="Katinka M."/>
            <person name="Mock T."/>
            <person name="Valentin K."/>
            <person name="Verret F."/>
            <person name="Berges J.A."/>
            <person name="Brownlee C."/>
            <person name="Cadoret J.P."/>
            <person name="Chiovitti A."/>
            <person name="Choi C.J."/>
            <person name="Coesel S."/>
            <person name="De Martino A."/>
            <person name="Detter J.C."/>
            <person name="Durkin C."/>
            <person name="Falciatore A."/>
            <person name="Fournet J."/>
            <person name="Haruta M."/>
            <person name="Huysman M.J."/>
            <person name="Jenkins B.D."/>
            <person name="Jiroutova K."/>
            <person name="Jorgensen R.E."/>
            <person name="Joubert Y."/>
            <person name="Kaplan A."/>
            <person name="Kroger N."/>
            <person name="Kroth P.G."/>
            <person name="La Roche J."/>
            <person name="Lindquist E."/>
            <person name="Lommer M."/>
            <person name="Martin-Jezequel V."/>
            <person name="Lopez P.J."/>
            <person name="Lucas S."/>
            <person name="Mangogna M."/>
            <person name="McGinnis K."/>
            <person name="Medlin L.K."/>
            <person name="Montsant A."/>
            <person name="Oudot-Le Secq M.P."/>
            <person name="Napoli C."/>
            <person name="Obornik M."/>
            <person name="Parker M.S."/>
            <person name="Petit J.L."/>
            <person name="Porcel B.M."/>
            <person name="Poulsen N."/>
            <person name="Robison M."/>
            <person name="Rychlewski L."/>
            <person name="Rynearson T.A."/>
            <person name="Schmutz J."/>
            <person name="Shapiro H."/>
            <person name="Siaut M."/>
            <person name="Stanley M."/>
            <person name="Sussman M.R."/>
            <person name="Taylor A.R."/>
            <person name="Vardi A."/>
            <person name="von Dassow P."/>
            <person name="Vyverman W."/>
            <person name="Willis A."/>
            <person name="Wyrwicz L.S."/>
            <person name="Rokhsar D.S."/>
            <person name="Weissenbach J."/>
            <person name="Armbrust E.V."/>
            <person name="Green B.R."/>
            <person name="Van de Peer Y."/>
            <person name="Grigoriev I.V."/>
        </authorList>
    </citation>
    <scope>NUCLEOTIDE SEQUENCE [LARGE SCALE GENOMIC DNA]</scope>
    <source>
        <strain evidence="3 4">CCMP1335</strain>
    </source>
</reference>
<dbReference type="eggNOG" id="ENOG502QXPP">
    <property type="taxonomic scope" value="Eukaryota"/>
</dbReference>
<proteinExistence type="predicted"/>
<name>B5YP45_THAPS</name>
<dbReference type="HOGENOM" id="CLU_041228_0_0_1"/>
<dbReference type="Proteomes" id="UP000001449">
    <property type="component" value="Chromosome 7"/>
</dbReference>
<dbReference type="RefSeq" id="XP_002296022.1">
    <property type="nucleotide sequence ID" value="XM_002295986.1"/>
</dbReference>
<dbReference type="EMBL" id="CP001160">
    <property type="protein sequence ID" value="ACI64739.1"/>
    <property type="molecule type" value="Genomic_DNA"/>
</dbReference>
<accession>B5YP45</accession>
<gene>
    <name evidence="3" type="ORF">THAPS_6651</name>
</gene>
<protein>
    <submittedName>
        <fullName evidence="3">Uncharacterized protein</fullName>
    </submittedName>
</protein>